<keyword evidence="2" id="KW-1185">Reference proteome</keyword>
<organism evidence="1 2">
    <name type="scientific">Amanita muscaria (strain Koide BX008)</name>
    <dbReference type="NCBI Taxonomy" id="946122"/>
    <lineage>
        <taxon>Eukaryota</taxon>
        <taxon>Fungi</taxon>
        <taxon>Dikarya</taxon>
        <taxon>Basidiomycota</taxon>
        <taxon>Agaricomycotina</taxon>
        <taxon>Agaricomycetes</taxon>
        <taxon>Agaricomycetidae</taxon>
        <taxon>Agaricales</taxon>
        <taxon>Pluteineae</taxon>
        <taxon>Amanitaceae</taxon>
        <taxon>Amanita</taxon>
    </lineage>
</organism>
<proteinExistence type="predicted"/>
<reference evidence="1 2" key="1">
    <citation type="submission" date="2014-04" db="EMBL/GenBank/DDBJ databases">
        <title>Evolutionary Origins and Diversification of the Mycorrhizal Mutualists.</title>
        <authorList>
            <consortium name="DOE Joint Genome Institute"/>
            <consortium name="Mycorrhizal Genomics Consortium"/>
            <person name="Kohler A."/>
            <person name="Kuo A."/>
            <person name="Nagy L.G."/>
            <person name="Floudas D."/>
            <person name="Copeland A."/>
            <person name="Barry K.W."/>
            <person name="Cichocki N."/>
            <person name="Veneault-Fourrey C."/>
            <person name="LaButti K."/>
            <person name="Lindquist E.A."/>
            <person name="Lipzen A."/>
            <person name="Lundell T."/>
            <person name="Morin E."/>
            <person name="Murat C."/>
            <person name="Riley R."/>
            <person name="Ohm R."/>
            <person name="Sun H."/>
            <person name="Tunlid A."/>
            <person name="Henrissat B."/>
            <person name="Grigoriev I.V."/>
            <person name="Hibbett D.S."/>
            <person name="Martin F."/>
        </authorList>
    </citation>
    <scope>NUCLEOTIDE SEQUENCE [LARGE SCALE GENOMIC DNA]</scope>
    <source>
        <strain evidence="1 2">Koide BX008</strain>
    </source>
</reference>
<dbReference type="Proteomes" id="UP000054549">
    <property type="component" value="Unassembled WGS sequence"/>
</dbReference>
<dbReference type="HOGENOM" id="CLU_1089777_0_0_1"/>
<name>A0A0C2WM94_AMAMK</name>
<gene>
    <name evidence="1" type="ORF">M378DRAFT_395659</name>
</gene>
<evidence type="ECO:0000313" key="1">
    <source>
        <dbReference type="EMBL" id="KIL57323.1"/>
    </source>
</evidence>
<sequence>MISYGGPDSSVIASQPALLSDRPTKVTTSKNETWIATATYAETISVLEIMSGVSGIDMGEELSSVGLSALRQVINISLSNLALVLTRKPDETSFTFDAHVKYIFFDGPVHLACSKSTSWTYSFTFGLSSDNFLSSLGIQGISLTNSTISLSNAPVTGSLLVNTVSTSGLNVTFAGTLIFTDSLAGLAKVTGNPSLHISGSVSDSAFTLAASTSDISLFNGMNLAGNLFISYSISSKQLVAAIEGNILFFSCSLFA</sequence>
<protein>
    <submittedName>
        <fullName evidence="1">Uncharacterized protein</fullName>
    </submittedName>
</protein>
<dbReference type="InParanoid" id="A0A0C2WM94"/>
<dbReference type="OrthoDB" id="3065987at2759"/>
<evidence type="ECO:0000313" key="2">
    <source>
        <dbReference type="Proteomes" id="UP000054549"/>
    </source>
</evidence>
<accession>A0A0C2WM94</accession>
<dbReference type="AlphaFoldDB" id="A0A0C2WM94"/>
<dbReference type="EMBL" id="KN818374">
    <property type="protein sequence ID" value="KIL57323.1"/>
    <property type="molecule type" value="Genomic_DNA"/>
</dbReference>